<accession>A2CBU9</accession>
<name>A2CBU9_PROM3</name>
<gene>
    <name evidence="2" type="ordered locus">P9303_22241</name>
</gene>
<dbReference type="Proteomes" id="UP000002274">
    <property type="component" value="Chromosome"/>
</dbReference>
<evidence type="ECO:0000313" key="2">
    <source>
        <dbReference type="EMBL" id="ABM78959.1"/>
    </source>
</evidence>
<feature type="compositionally biased region" description="Polar residues" evidence="1">
    <location>
        <begin position="48"/>
        <end position="68"/>
    </location>
</feature>
<dbReference type="AlphaFoldDB" id="A2CBU9"/>
<reference evidence="2" key="2">
    <citation type="submission" date="2007-01" db="EMBL/GenBank/DDBJ databases">
        <authorList>
            <person name="Chisholm S."/>
            <person name="Huang K."/>
            <person name="Martiny A."/>
            <person name="Kettler G."/>
            <person name="Zucker J."/>
            <person name="Coleman M."/>
            <person name="Keller K."/>
            <person name="Arkin A."/>
            <person name="Coe A."/>
            <person name="Rodrigue S."/>
            <person name="Church G."/>
            <person name="Ferriera S."/>
            <person name="Johnson J."/>
            <person name="Kravitz S."/>
            <person name="Beeson K."/>
            <person name="Sutton G."/>
            <person name="Rogers Y.-H."/>
            <person name="Friedman R."/>
            <person name="Frazier M."/>
            <person name="Venter J.C."/>
        </authorList>
    </citation>
    <scope>NUCLEOTIDE SEQUENCE</scope>
    <source>
        <strain evidence="2">MIT 9303</strain>
    </source>
</reference>
<dbReference type="HOGENOM" id="CLU_2651531_0_0_3"/>
<organism evidence="2">
    <name type="scientific">Prochlorococcus marinus (strain MIT 9303)</name>
    <dbReference type="NCBI Taxonomy" id="59922"/>
    <lineage>
        <taxon>Bacteria</taxon>
        <taxon>Bacillati</taxon>
        <taxon>Cyanobacteriota</taxon>
        <taxon>Cyanophyceae</taxon>
        <taxon>Synechococcales</taxon>
        <taxon>Prochlorococcaceae</taxon>
        <taxon>Prochlorococcus</taxon>
    </lineage>
</organism>
<proteinExistence type="predicted"/>
<sequence length="76" mass="8046">MAQARHNLYPQLKAHRAGNAGNQQSDKINCSSTTPSQTGSLNKHENSSRQMGQTGGNTQASSALSNKLPQPPSIKS</sequence>
<dbReference type="EMBL" id="CP000554">
    <property type="protein sequence ID" value="ABM78959.1"/>
    <property type="molecule type" value="Genomic_DNA"/>
</dbReference>
<dbReference type="KEGG" id="pmf:P9303_22241"/>
<protein>
    <submittedName>
        <fullName evidence="2">Uncharacterized protein</fullName>
    </submittedName>
</protein>
<reference evidence="2" key="1">
    <citation type="journal article" date="2007" name="PLoS Genet.">
        <title>Patterns and implications of gene gain and loss in the evolution of Prochlorococcus.</title>
        <authorList>
            <person name="Kettler G.C."/>
            <person name="Martiny A.C."/>
            <person name="Huang K."/>
            <person name="Zucker J."/>
            <person name="Coleman M.L."/>
            <person name="Rodrigue S."/>
            <person name="Chen F."/>
            <person name="Lapidus A."/>
            <person name="Ferriera S."/>
            <person name="Johnson J."/>
            <person name="Steglich C."/>
            <person name="Church G.M."/>
            <person name="Richardson P."/>
            <person name="Chisholm S.W."/>
        </authorList>
    </citation>
    <scope>NUCLEOTIDE SEQUENCE [LARGE SCALE GENOMIC DNA]</scope>
    <source>
        <strain evidence="2">MIT 9303</strain>
    </source>
</reference>
<feature type="compositionally biased region" description="Polar residues" evidence="1">
    <location>
        <begin position="20"/>
        <end position="41"/>
    </location>
</feature>
<feature type="region of interest" description="Disordered" evidence="1">
    <location>
        <begin position="1"/>
        <end position="76"/>
    </location>
</feature>
<evidence type="ECO:0000256" key="1">
    <source>
        <dbReference type="SAM" id="MobiDB-lite"/>
    </source>
</evidence>